<feature type="active site" description="Glycyl thioester intermediate" evidence="10">
    <location>
        <position position="225"/>
    </location>
</feature>
<dbReference type="FunFam" id="3.50.50.80:FF:000002">
    <property type="entry name" value="SUMO-activating enzyme subunit 2"/>
    <property type="match status" value="1"/>
</dbReference>
<evidence type="ECO:0000256" key="11">
    <source>
        <dbReference type="RuleBase" id="RU368009"/>
    </source>
</evidence>
<evidence type="ECO:0000313" key="15">
    <source>
        <dbReference type="Proteomes" id="UP000224006"/>
    </source>
</evidence>
<dbReference type="EC" id="6.2.1.64" evidence="8 11"/>
<dbReference type="EMBL" id="NWUJ01000003">
    <property type="protein sequence ID" value="PFH36629.1"/>
    <property type="molecule type" value="Genomic_DNA"/>
</dbReference>
<evidence type="ECO:0000256" key="2">
    <source>
        <dbReference type="ARBA" id="ARBA00006310"/>
    </source>
</evidence>
<proteinExistence type="inferred from homology"/>
<comment type="caution">
    <text evidence="14">The sequence shown here is derived from an EMBL/GenBank/DDBJ whole genome shotgun (WGS) entry which is preliminary data.</text>
</comment>
<dbReference type="Gene3D" id="3.40.50.720">
    <property type="entry name" value="NAD(P)-binding Rossmann-like Domain"/>
    <property type="match status" value="1"/>
</dbReference>
<sequence length="581" mass="63669">MEERDAGPTCTAYQVTAQTNSDPDYHLSCLLRRPQAFAPLQFAPGTETVTNLRETHVLVVGAGGLGCEVLKGLCLSGFRRIDVIDMDTINVTNLHRQFLFRESHVGCAKAQVAADVLNAQYAHLNVRVRGHVCRLEEKDEAFYRQFQLVISGLDSIEARRWLNAMIHSLAERDENGEVDLSTCIPLLDGGTEGLKGQARVIFPFVTSCFECSLSSFPPQTTYPLCTIAETPRLPEHCIEYAMLVLWGKHFPDCQFDADNPEHLEWVYDKAKSRADHFGIPGVTYRLTLGVTKRVIPAVASTNAIVAGMLVEEAVKIVTFCVCSTHDIRVAETDRLHLSEAVAASPLRSLPSSASSSRGEEAAKVRRSRPAEGDDEGKKRAASAVPSSTCSSSAPSAHSSGPASPTEEERRSQGLRRGSAEKRGGHTEDGSRQNSSREGTAQPEDELSGVQNYIMYMGEASVYTHTFEYAKKPDCVVCSGKGAVKRFVDPDQTLRDLLDLLCQEPRLNLKSPSISSSAGVVFLQSPPQLRQQFEANLSKSLRELATAGLVREGEELLVTDSALPSPLRLRLVFEPKVSRLPR</sequence>
<feature type="domain" description="E2 binding" evidence="13">
    <location>
        <begin position="487"/>
        <end position="573"/>
    </location>
</feature>
<protein>
    <recommendedName>
        <fullName evidence="3 11">NEDD8-activating enzyme E1 catalytic subunit</fullName>
        <ecNumber evidence="8 11">6.2.1.64</ecNumber>
    </recommendedName>
</protein>
<dbReference type="InterPro" id="IPR033127">
    <property type="entry name" value="UBQ-activ_enz_E1_Cys_AS"/>
</dbReference>
<comment type="function">
    <text evidence="11">Catalytic subunit of the dimeric E1 enzyme, which activates NEDD8.</text>
</comment>
<keyword evidence="6 11" id="KW-0833">Ubl conjugation pathway</keyword>
<dbReference type="Pfam" id="PF00899">
    <property type="entry name" value="ThiF"/>
    <property type="match status" value="1"/>
</dbReference>
<dbReference type="GO" id="GO:0005634">
    <property type="term" value="C:nucleus"/>
    <property type="evidence" value="ECO:0007669"/>
    <property type="project" value="TreeGrafter"/>
</dbReference>
<dbReference type="UniPathway" id="UPA00885"/>
<dbReference type="SMART" id="SM01181">
    <property type="entry name" value="E2_bind"/>
    <property type="match status" value="1"/>
</dbReference>
<dbReference type="Gene3D" id="3.10.290.20">
    <property type="entry name" value="Ubiquitin-like 2 activating enzyme e1b. Chain: B, domain 3"/>
    <property type="match status" value="1"/>
</dbReference>
<dbReference type="InterPro" id="IPR000594">
    <property type="entry name" value="ThiF_NAD_FAD-bd"/>
</dbReference>
<evidence type="ECO:0000256" key="5">
    <source>
        <dbReference type="ARBA" id="ARBA00022741"/>
    </source>
</evidence>
<dbReference type="AlphaFoldDB" id="A0A2A9MFD1"/>
<reference evidence="14 15" key="1">
    <citation type="submission" date="2017-09" db="EMBL/GenBank/DDBJ databases">
        <title>Genome sequencing of Besnoitia besnoiti strain Bb-Ger1.</title>
        <authorList>
            <person name="Schares G."/>
            <person name="Venepally P."/>
            <person name="Lorenzi H.A."/>
        </authorList>
    </citation>
    <scope>NUCLEOTIDE SEQUENCE [LARGE SCALE GENOMIC DNA]</scope>
    <source>
        <strain evidence="14 15">Bb-Ger1</strain>
    </source>
</reference>
<dbReference type="InterPro" id="IPR045886">
    <property type="entry name" value="ThiF/MoeB/HesA"/>
</dbReference>
<feature type="region of interest" description="Disordered" evidence="12">
    <location>
        <begin position="345"/>
        <end position="444"/>
    </location>
</feature>
<evidence type="ECO:0000256" key="8">
    <source>
        <dbReference type="ARBA" id="ARBA00023624"/>
    </source>
</evidence>
<dbReference type="GO" id="GO:0005524">
    <property type="term" value="F:ATP binding"/>
    <property type="evidence" value="ECO:0007669"/>
    <property type="project" value="UniProtKB-UniRule"/>
</dbReference>
<evidence type="ECO:0000256" key="10">
    <source>
        <dbReference type="PROSITE-ProRule" id="PRU10132"/>
    </source>
</evidence>
<dbReference type="FunFam" id="1.10.10.520:FF:000001">
    <property type="entry name" value="NEDD8-activating enzyme E1 catalytic subunit"/>
    <property type="match status" value="1"/>
</dbReference>
<dbReference type="STRING" id="94643.A0A2A9MFD1"/>
<feature type="compositionally biased region" description="Basic and acidic residues" evidence="12">
    <location>
        <begin position="357"/>
        <end position="378"/>
    </location>
</feature>
<dbReference type="GO" id="GO:0045116">
    <property type="term" value="P:protein neddylation"/>
    <property type="evidence" value="ECO:0007669"/>
    <property type="project" value="UniProtKB-UniRule"/>
</dbReference>
<dbReference type="OrthoDB" id="10255449at2759"/>
<dbReference type="InterPro" id="IPR035985">
    <property type="entry name" value="Ubiquitin-activating_enz"/>
</dbReference>
<dbReference type="SUPFAM" id="SSF69572">
    <property type="entry name" value="Activating enzymes of the ubiquitin-like proteins"/>
    <property type="match status" value="1"/>
</dbReference>
<dbReference type="KEGG" id="bbes:BESB_048210"/>
<dbReference type="Gene3D" id="1.10.10.520">
    <property type="entry name" value="Ubiquitin activating enzymes (Uba3). Chain: B, domain 2"/>
    <property type="match status" value="1"/>
</dbReference>
<comment type="similarity">
    <text evidence="2 11">Belongs to the ubiquitin-activating E1 family. UBA3 subfamily.</text>
</comment>
<dbReference type="GO" id="GO:0005737">
    <property type="term" value="C:cytoplasm"/>
    <property type="evidence" value="ECO:0007669"/>
    <property type="project" value="TreeGrafter"/>
</dbReference>
<evidence type="ECO:0000256" key="1">
    <source>
        <dbReference type="ARBA" id="ARBA00005032"/>
    </source>
</evidence>
<evidence type="ECO:0000256" key="6">
    <source>
        <dbReference type="ARBA" id="ARBA00022786"/>
    </source>
</evidence>
<feature type="compositionally biased region" description="Low complexity" evidence="12">
    <location>
        <begin position="381"/>
        <end position="404"/>
    </location>
</feature>
<organism evidence="14 15">
    <name type="scientific">Besnoitia besnoiti</name>
    <name type="common">Apicomplexan protozoan</name>
    <dbReference type="NCBI Taxonomy" id="94643"/>
    <lineage>
        <taxon>Eukaryota</taxon>
        <taxon>Sar</taxon>
        <taxon>Alveolata</taxon>
        <taxon>Apicomplexa</taxon>
        <taxon>Conoidasida</taxon>
        <taxon>Coccidia</taxon>
        <taxon>Eucoccidiorida</taxon>
        <taxon>Eimeriorina</taxon>
        <taxon>Sarcocystidae</taxon>
        <taxon>Besnoitia</taxon>
    </lineage>
</organism>
<name>A0A2A9MFD1_BESBE</name>
<feature type="compositionally biased region" description="Basic and acidic residues" evidence="12">
    <location>
        <begin position="406"/>
        <end position="430"/>
    </location>
</feature>
<keyword evidence="7 11" id="KW-0067">ATP-binding</keyword>
<dbReference type="InterPro" id="IPR014929">
    <property type="entry name" value="E2-binding"/>
</dbReference>
<evidence type="ECO:0000256" key="3">
    <source>
        <dbReference type="ARBA" id="ARBA00015203"/>
    </source>
</evidence>
<comment type="catalytic activity">
    <reaction evidence="9 11">
        <text>ATP + [NEDD8 protein] + [E1 NEDD8-activating enzyme]-L-cysteine = AMP + diphosphate + [E1 NEDD8-activating enzyme]-S-[NEDD8 protein]-yl-L-cysteine.</text>
        <dbReference type="EC" id="6.2.1.64"/>
    </reaction>
</comment>
<dbReference type="InterPro" id="IPR023318">
    <property type="entry name" value="Ub_act_enz_dom_a_sf"/>
</dbReference>
<dbReference type="Pfam" id="PF08825">
    <property type="entry name" value="E2_bind"/>
    <property type="match status" value="1"/>
</dbReference>
<dbReference type="PANTHER" id="PTHR10953">
    <property type="entry name" value="UBIQUITIN-ACTIVATING ENZYME E1"/>
    <property type="match status" value="1"/>
</dbReference>
<dbReference type="GO" id="GO:0019781">
    <property type="term" value="F:NEDD8 activating enzyme activity"/>
    <property type="evidence" value="ECO:0007669"/>
    <property type="project" value="UniProtKB-UniRule"/>
</dbReference>
<keyword evidence="4 11" id="KW-0436">Ligase</keyword>
<keyword evidence="15" id="KW-1185">Reference proteome</keyword>
<dbReference type="GeneID" id="40309751"/>
<evidence type="ECO:0000256" key="4">
    <source>
        <dbReference type="ARBA" id="ARBA00022598"/>
    </source>
</evidence>
<dbReference type="Proteomes" id="UP000224006">
    <property type="component" value="Chromosome III"/>
</dbReference>
<evidence type="ECO:0000259" key="13">
    <source>
        <dbReference type="SMART" id="SM01181"/>
    </source>
</evidence>
<evidence type="ECO:0000256" key="12">
    <source>
        <dbReference type="SAM" id="MobiDB-lite"/>
    </source>
</evidence>
<accession>A0A2A9MFD1</accession>
<evidence type="ECO:0000256" key="7">
    <source>
        <dbReference type="ARBA" id="ARBA00022840"/>
    </source>
</evidence>
<feature type="compositionally biased region" description="Low complexity" evidence="12">
    <location>
        <begin position="345"/>
        <end position="356"/>
    </location>
</feature>
<dbReference type="RefSeq" id="XP_029220638.1">
    <property type="nucleotide sequence ID" value="XM_029363272.1"/>
</dbReference>
<keyword evidence="5 11" id="KW-0547">Nucleotide-binding</keyword>
<evidence type="ECO:0000256" key="9">
    <source>
        <dbReference type="ARBA" id="ARBA00024626"/>
    </source>
</evidence>
<dbReference type="VEuPathDB" id="ToxoDB:BESB_048210"/>
<dbReference type="PROSITE" id="PS00865">
    <property type="entry name" value="UBIQUITIN_ACTIVAT_2"/>
    <property type="match status" value="1"/>
</dbReference>
<comment type="pathway">
    <text evidence="1 11">Protein modification; protein neddylation.</text>
</comment>
<dbReference type="PANTHER" id="PTHR10953:SF6">
    <property type="entry name" value="NEDD8-ACTIVATING ENZYME E1 CATALYTIC SUBUNIT"/>
    <property type="match status" value="1"/>
</dbReference>
<evidence type="ECO:0000313" key="14">
    <source>
        <dbReference type="EMBL" id="PFH36629.1"/>
    </source>
</evidence>
<gene>
    <name evidence="14" type="ORF">BESB_048210</name>
</gene>